<evidence type="ECO:0000313" key="1">
    <source>
        <dbReference type="EMBL" id="SFC25075.1"/>
    </source>
</evidence>
<dbReference type="InterPro" id="IPR013783">
    <property type="entry name" value="Ig-like_fold"/>
</dbReference>
<dbReference type="InterPro" id="IPR027829">
    <property type="entry name" value="DUF4625"/>
</dbReference>
<sequence length="243" mass="25820">MMASLTIPRLNRAGHRLTGVPGLLFALIILLAGCSSPGRGISDLQVGEKAEAFVGLSLPVSARVSAEAAIVEISIAIRPVSDEGWTFAAQYSDGIAGKNKADFRTDVAIPATAEPGNYRLTLRLVEADGSVTEASADFRLTIDSTVPTASGLDVGINAAGNDLHLETELTAPSGIKSVFVAIEGNAWSKEFKFAGEQLVGQLTHHFHEHVHVSEAPEGDYRVILTVEDQKGRRARTEGMFAKK</sequence>
<dbReference type="Proteomes" id="UP000199577">
    <property type="component" value="Unassembled WGS sequence"/>
</dbReference>
<accession>A0A1I1HMS4</accession>
<proteinExistence type="predicted"/>
<reference evidence="1 2" key="1">
    <citation type="submission" date="2016-10" db="EMBL/GenBank/DDBJ databases">
        <authorList>
            <person name="de Groot N.N."/>
        </authorList>
    </citation>
    <scope>NUCLEOTIDE SEQUENCE [LARGE SCALE GENOMIC DNA]</scope>
    <source>
        <strain evidence="1 2">DSM 22900</strain>
    </source>
</reference>
<evidence type="ECO:0000313" key="2">
    <source>
        <dbReference type="Proteomes" id="UP000199577"/>
    </source>
</evidence>
<dbReference type="STRING" id="623281.SAMN05421747_1078"/>
<keyword evidence="2" id="KW-1185">Reference proteome</keyword>
<dbReference type="EMBL" id="FOLL01000007">
    <property type="protein sequence ID" value="SFC25075.1"/>
    <property type="molecule type" value="Genomic_DNA"/>
</dbReference>
<protein>
    <submittedName>
        <fullName evidence="1">Uncharacterized protein</fullName>
    </submittedName>
</protein>
<dbReference type="AlphaFoldDB" id="A0A1I1HMS4"/>
<name>A0A1I1HMS4_9SPHI</name>
<dbReference type="Pfam" id="PF15418">
    <property type="entry name" value="DUF4625"/>
    <property type="match status" value="1"/>
</dbReference>
<organism evidence="1 2">
    <name type="scientific">Parapedobacter composti</name>
    <dbReference type="NCBI Taxonomy" id="623281"/>
    <lineage>
        <taxon>Bacteria</taxon>
        <taxon>Pseudomonadati</taxon>
        <taxon>Bacteroidota</taxon>
        <taxon>Sphingobacteriia</taxon>
        <taxon>Sphingobacteriales</taxon>
        <taxon>Sphingobacteriaceae</taxon>
        <taxon>Parapedobacter</taxon>
    </lineage>
</organism>
<gene>
    <name evidence="1" type="ORF">SAMN05421747_1078</name>
</gene>
<dbReference type="RefSeq" id="WP_090973275.1">
    <property type="nucleotide sequence ID" value="NZ_FOLL01000007.1"/>
</dbReference>
<dbReference type="Gene3D" id="2.60.40.10">
    <property type="entry name" value="Immunoglobulins"/>
    <property type="match status" value="1"/>
</dbReference>
<dbReference type="OrthoDB" id="978436at2"/>